<reference evidence="1 2" key="1">
    <citation type="submission" date="2013-09" db="EMBL/GenBank/DDBJ databases">
        <title>Corchorus capsularis genome sequencing.</title>
        <authorList>
            <person name="Alam M."/>
            <person name="Haque M.S."/>
            <person name="Islam M.S."/>
            <person name="Emdad E.M."/>
            <person name="Islam M.M."/>
            <person name="Ahmed B."/>
            <person name="Halim A."/>
            <person name="Hossen Q.M.M."/>
            <person name="Hossain M.Z."/>
            <person name="Ahmed R."/>
            <person name="Khan M.M."/>
            <person name="Islam R."/>
            <person name="Rashid M.M."/>
            <person name="Khan S.A."/>
            <person name="Rahman M.S."/>
            <person name="Alam M."/>
        </authorList>
    </citation>
    <scope>NUCLEOTIDE SEQUENCE [LARGE SCALE GENOMIC DNA]</scope>
    <source>
        <strain evidence="2">cv. CVL-1</strain>
        <tissue evidence="1">Whole seedling</tissue>
    </source>
</reference>
<organism evidence="1 2">
    <name type="scientific">Corchorus capsularis</name>
    <name type="common">Jute</name>
    <dbReference type="NCBI Taxonomy" id="210143"/>
    <lineage>
        <taxon>Eukaryota</taxon>
        <taxon>Viridiplantae</taxon>
        <taxon>Streptophyta</taxon>
        <taxon>Embryophyta</taxon>
        <taxon>Tracheophyta</taxon>
        <taxon>Spermatophyta</taxon>
        <taxon>Magnoliopsida</taxon>
        <taxon>eudicotyledons</taxon>
        <taxon>Gunneridae</taxon>
        <taxon>Pentapetalae</taxon>
        <taxon>rosids</taxon>
        <taxon>malvids</taxon>
        <taxon>Malvales</taxon>
        <taxon>Malvaceae</taxon>
        <taxon>Grewioideae</taxon>
        <taxon>Apeibeae</taxon>
        <taxon>Corchorus</taxon>
    </lineage>
</organism>
<protein>
    <submittedName>
        <fullName evidence="1">Uncharacterized protein</fullName>
    </submittedName>
</protein>
<dbReference type="AlphaFoldDB" id="A0A1R3GAC9"/>
<dbReference type="EMBL" id="AWWV01014781">
    <property type="protein sequence ID" value="OMO55049.1"/>
    <property type="molecule type" value="Genomic_DNA"/>
</dbReference>
<keyword evidence="2" id="KW-1185">Reference proteome</keyword>
<evidence type="ECO:0000313" key="1">
    <source>
        <dbReference type="EMBL" id="OMO55049.1"/>
    </source>
</evidence>
<dbReference type="Gramene" id="OMO55049">
    <property type="protein sequence ID" value="OMO55049"/>
    <property type="gene ID" value="CCACVL1_27425"/>
</dbReference>
<proteinExistence type="predicted"/>
<comment type="caution">
    <text evidence="1">The sequence shown here is derived from an EMBL/GenBank/DDBJ whole genome shotgun (WGS) entry which is preliminary data.</text>
</comment>
<name>A0A1R3GAC9_COCAP</name>
<accession>A0A1R3GAC9</accession>
<sequence length="35" mass="4183">MVIETYIMMRQFRQYPLSGFLSQAIFRQFPAGARK</sequence>
<gene>
    <name evidence="1" type="ORF">CCACVL1_27425</name>
</gene>
<dbReference type="Proteomes" id="UP000188268">
    <property type="component" value="Unassembled WGS sequence"/>
</dbReference>
<evidence type="ECO:0000313" key="2">
    <source>
        <dbReference type="Proteomes" id="UP000188268"/>
    </source>
</evidence>